<feature type="compositionally biased region" description="Basic and acidic residues" evidence="1">
    <location>
        <begin position="48"/>
        <end position="61"/>
    </location>
</feature>
<evidence type="ECO:0000313" key="3">
    <source>
        <dbReference type="EMBL" id="VHO01656.1"/>
    </source>
</evidence>
<dbReference type="InterPro" id="IPR053228">
    <property type="entry name" value="Stereospecific_Lipase"/>
</dbReference>
<organism evidence="3 4">
    <name type="scientific">Lawsonella clevelandensis</name>
    <dbReference type="NCBI Taxonomy" id="1528099"/>
    <lineage>
        <taxon>Bacteria</taxon>
        <taxon>Bacillati</taxon>
        <taxon>Actinomycetota</taxon>
        <taxon>Actinomycetes</taxon>
        <taxon>Mycobacteriales</taxon>
        <taxon>Lawsonellaceae</taxon>
        <taxon>Lawsonella</taxon>
    </lineage>
</organism>
<feature type="region of interest" description="Disordered" evidence="1">
    <location>
        <begin position="34"/>
        <end position="68"/>
    </location>
</feature>
<sequence>MTSLSHRFTAALCASAMTLSISPAFAYASTTAASDDSATSSNSIPGYPRDEFGGLRNKTSDKWGMPNQGIGPIQTNFPAASKYSKEHNGTAPKGVNDFSCKPKYKDALPIILIPGTNEDAYATWAYYGPMLAKAGLCAYTFNYNPGPAMPGAFADPNKIDEALPFNGDIKASAQFLGVFVNYVMKRTGAKKVDFVGHSQGGGALPNAYIKWYGGDKTVRHTIGLVASNHGSSLYGIGRTIDTAGLNDQWQKLFDKVNLSADGQQTMGSGFVKELEKGGITMPDVKYTVITTYFDDVVTPYTHDLIKEPGVTNIVIQDLCPIDFTDHFGMTYDPVTYQVVENMLTGRNYKQITCTFVPPYLQ</sequence>
<dbReference type="RefSeq" id="WP_053962537.1">
    <property type="nucleotide sequence ID" value="NZ_CAMJVL010000007.1"/>
</dbReference>
<feature type="chain" id="PRO_5038558316" description="Triacylglycerol lipase" evidence="2">
    <location>
        <begin position="27"/>
        <end position="361"/>
    </location>
</feature>
<keyword evidence="4" id="KW-1185">Reference proteome</keyword>
<dbReference type="AlphaFoldDB" id="A0A5E3ZYX4"/>
<dbReference type="PANTHER" id="PTHR37574">
    <property type="entry name" value="LIPASE B"/>
    <property type="match status" value="1"/>
</dbReference>
<dbReference type="Proteomes" id="UP000324288">
    <property type="component" value="Chromosome"/>
</dbReference>
<gene>
    <name evidence="3" type="ORF">LC603019_01585</name>
</gene>
<dbReference type="EMBL" id="LR584267">
    <property type="protein sequence ID" value="VHO01656.1"/>
    <property type="molecule type" value="Genomic_DNA"/>
</dbReference>
<evidence type="ECO:0000313" key="4">
    <source>
        <dbReference type="Proteomes" id="UP000324288"/>
    </source>
</evidence>
<proteinExistence type="predicted"/>
<dbReference type="Gene3D" id="3.40.50.1820">
    <property type="entry name" value="alpha/beta hydrolase"/>
    <property type="match status" value="1"/>
</dbReference>
<name>A0A5E3ZYX4_9ACTN</name>
<evidence type="ECO:0000256" key="2">
    <source>
        <dbReference type="SAM" id="SignalP"/>
    </source>
</evidence>
<feature type="signal peptide" evidence="2">
    <location>
        <begin position="1"/>
        <end position="26"/>
    </location>
</feature>
<dbReference type="SUPFAM" id="SSF53474">
    <property type="entry name" value="alpha/beta-Hydrolases"/>
    <property type="match status" value="1"/>
</dbReference>
<evidence type="ECO:0000256" key="1">
    <source>
        <dbReference type="SAM" id="MobiDB-lite"/>
    </source>
</evidence>
<dbReference type="PANTHER" id="PTHR37574:SF1">
    <property type="entry name" value="LIPASE B"/>
    <property type="match status" value="1"/>
</dbReference>
<evidence type="ECO:0008006" key="5">
    <source>
        <dbReference type="Google" id="ProtNLM"/>
    </source>
</evidence>
<protein>
    <recommendedName>
        <fullName evidence="5">Triacylglycerol lipase</fullName>
    </recommendedName>
</protein>
<dbReference type="OrthoDB" id="8871309at2"/>
<dbReference type="InterPro" id="IPR029058">
    <property type="entry name" value="AB_hydrolase_fold"/>
</dbReference>
<accession>A0A5E3ZYX4</accession>
<reference evidence="3 4" key="1">
    <citation type="submission" date="2019-04" db="EMBL/GenBank/DDBJ databases">
        <authorList>
            <person name="Seth-Smith MB H."/>
            <person name="Seth-Smith H."/>
        </authorList>
    </citation>
    <scope>NUCLEOTIDE SEQUENCE [LARGE SCALE GENOMIC DNA]</scope>
    <source>
        <strain evidence="3">USB-603019</strain>
    </source>
</reference>
<keyword evidence="2" id="KW-0732">Signal</keyword>